<dbReference type="Pfam" id="PF07335">
    <property type="entry name" value="Glyco_hydro_75"/>
    <property type="match status" value="1"/>
</dbReference>
<feature type="compositionally biased region" description="Pro residues" evidence="8">
    <location>
        <begin position="24"/>
        <end position="40"/>
    </location>
</feature>
<feature type="chain" id="PRO_5045355393" evidence="9">
    <location>
        <begin position="24"/>
        <end position="284"/>
    </location>
</feature>
<reference evidence="11" key="1">
    <citation type="journal article" date="2019" name="Int. J. Syst. Evol. Microbiol.">
        <title>The Global Catalogue of Microorganisms (GCM) 10K type strain sequencing project: providing services to taxonomists for standard genome sequencing and annotation.</title>
        <authorList>
            <consortium name="The Broad Institute Genomics Platform"/>
            <consortium name="The Broad Institute Genome Sequencing Center for Infectious Disease"/>
            <person name="Wu L."/>
            <person name="Ma J."/>
        </authorList>
    </citation>
    <scope>NUCLEOTIDE SEQUENCE [LARGE SCALE GENOMIC DNA]</scope>
    <source>
        <strain evidence="11">JCM 17027</strain>
    </source>
</reference>
<keyword evidence="5" id="KW-0119">Carbohydrate metabolism</keyword>
<dbReference type="EMBL" id="BAABCQ010000068">
    <property type="protein sequence ID" value="GAA3985253.1"/>
    <property type="molecule type" value="Genomic_DNA"/>
</dbReference>
<keyword evidence="7" id="KW-0624">Polysaccharide degradation</keyword>
<dbReference type="GO" id="GO:0016787">
    <property type="term" value="F:hydrolase activity"/>
    <property type="evidence" value="ECO:0007669"/>
    <property type="project" value="UniProtKB-KW"/>
</dbReference>
<evidence type="ECO:0000256" key="9">
    <source>
        <dbReference type="SAM" id="SignalP"/>
    </source>
</evidence>
<evidence type="ECO:0000256" key="1">
    <source>
        <dbReference type="ARBA" id="ARBA00004613"/>
    </source>
</evidence>
<gene>
    <name evidence="10" type="ORF">GCM10022384_36960</name>
</gene>
<accession>A0ABP7QNU8</accession>
<dbReference type="Proteomes" id="UP001500034">
    <property type="component" value="Unassembled WGS sequence"/>
</dbReference>
<feature type="region of interest" description="Disordered" evidence="8">
    <location>
        <begin position="19"/>
        <end position="95"/>
    </location>
</feature>
<comment type="subcellular location">
    <subcellularLocation>
        <location evidence="1">Secreted</location>
    </subcellularLocation>
</comment>
<feature type="compositionally biased region" description="Basic and acidic residues" evidence="8">
    <location>
        <begin position="74"/>
        <end position="95"/>
    </location>
</feature>
<keyword evidence="2" id="KW-0964">Secreted</keyword>
<keyword evidence="11" id="KW-1185">Reference proteome</keyword>
<feature type="signal peptide" evidence="9">
    <location>
        <begin position="1"/>
        <end position="23"/>
    </location>
</feature>
<evidence type="ECO:0000256" key="3">
    <source>
        <dbReference type="ARBA" id="ARBA00022729"/>
    </source>
</evidence>
<name>A0ABP7QNU8_9ACTN</name>
<keyword evidence="6" id="KW-0326">Glycosidase</keyword>
<evidence type="ECO:0000256" key="4">
    <source>
        <dbReference type="ARBA" id="ARBA00022801"/>
    </source>
</evidence>
<evidence type="ECO:0000313" key="10">
    <source>
        <dbReference type="EMBL" id="GAA3985253.1"/>
    </source>
</evidence>
<comment type="caution">
    <text evidence="10">The sequence shown here is derived from an EMBL/GenBank/DDBJ whole genome shotgun (WGS) entry which is preliminary data.</text>
</comment>
<protein>
    <submittedName>
        <fullName evidence="10">Glycoside hydrolase family 75 protein</fullName>
    </submittedName>
</protein>
<sequence>MRVQSLTLVAASAALLAPTTFPGAPLPTRPVPRVQPPPGHQPHADPVRAGRSGARTGPVPRSRVGPALPSRVRRGAETEAGARQKESSGEEPVRAEDLLARVRGCDPVSHGRYRTDAGRPADTPVCGRGDAVYWKADLDVDCDGRPGDRCNSGTDPYFSSATAYTQSDGRPLDAESLPYVVVPAPSDIWDHREHDVHGGSVAAVVYGDRVRYAVVGDVGPRDLIGEASYAAAQSLGIPADPHGGGTASGVTYIVFEGSDVEPLEDRAAAEKAGERLAREFVDGD</sequence>
<proteinExistence type="predicted"/>
<dbReference type="PANTHER" id="PTHR42061:SF6">
    <property type="entry name" value="ENDO-CHITOSANASE"/>
    <property type="match status" value="1"/>
</dbReference>
<dbReference type="PANTHER" id="PTHR42061">
    <property type="entry name" value="ENDO-CHITOSANASE"/>
    <property type="match status" value="1"/>
</dbReference>
<evidence type="ECO:0000313" key="11">
    <source>
        <dbReference type="Proteomes" id="UP001500034"/>
    </source>
</evidence>
<keyword evidence="3 9" id="KW-0732">Signal</keyword>
<evidence type="ECO:0000256" key="2">
    <source>
        <dbReference type="ARBA" id="ARBA00022525"/>
    </source>
</evidence>
<evidence type="ECO:0000256" key="6">
    <source>
        <dbReference type="ARBA" id="ARBA00023295"/>
    </source>
</evidence>
<evidence type="ECO:0000256" key="5">
    <source>
        <dbReference type="ARBA" id="ARBA00023277"/>
    </source>
</evidence>
<evidence type="ECO:0000256" key="8">
    <source>
        <dbReference type="SAM" id="MobiDB-lite"/>
    </source>
</evidence>
<evidence type="ECO:0000256" key="7">
    <source>
        <dbReference type="ARBA" id="ARBA00023326"/>
    </source>
</evidence>
<dbReference type="InterPro" id="IPR009939">
    <property type="entry name" value="Chitosanase_fungal"/>
</dbReference>
<dbReference type="RefSeq" id="WP_345593613.1">
    <property type="nucleotide sequence ID" value="NZ_BAABCQ010000068.1"/>
</dbReference>
<keyword evidence="4 10" id="KW-0378">Hydrolase</keyword>
<organism evidence="10 11">
    <name type="scientific">Streptomyces marokkonensis</name>
    <dbReference type="NCBI Taxonomy" id="324855"/>
    <lineage>
        <taxon>Bacteria</taxon>
        <taxon>Bacillati</taxon>
        <taxon>Actinomycetota</taxon>
        <taxon>Actinomycetes</taxon>
        <taxon>Kitasatosporales</taxon>
        <taxon>Streptomycetaceae</taxon>
        <taxon>Streptomyces</taxon>
    </lineage>
</organism>